<evidence type="ECO:0000259" key="1">
    <source>
        <dbReference type="Pfam" id="PF22936"/>
    </source>
</evidence>
<evidence type="ECO:0000313" key="2">
    <source>
        <dbReference type="EMBL" id="KAJ8428403.1"/>
    </source>
</evidence>
<dbReference type="OrthoDB" id="1706811at2759"/>
<comment type="caution">
    <text evidence="2">The sequence shown here is derived from an EMBL/GenBank/DDBJ whole genome shotgun (WGS) entry which is preliminary data.</text>
</comment>
<organism evidence="2 3">
    <name type="scientific">Carnegiea gigantea</name>
    <dbReference type="NCBI Taxonomy" id="171969"/>
    <lineage>
        <taxon>Eukaryota</taxon>
        <taxon>Viridiplantae</taxon>
        <taxon>Streptophyta</taxon>
        <taxon>Embryophyta</taxon>
        <taxon>Tracheophyta</taxon>
        <taxon>Spermatophyta</taxon>
        <taxon>Magnoliopsida</taxon>
        <taxon>eudicotyledons</taxon>
        <taxon>Gunneridae</taxon>
        <taxon>Pentapetalae</taxon>
        <taxon>Caryophyllales</taxon>
        <taxon>Cactineae</taxon>
        <taxon>Cactaceae</taxon>
        <taxon>Cactoideae</taxon>
        <taxon>Echinocereeae</taxon>
        <taxon>Carnegiea</taxon>
    </lineage>
</organism>
<keyword evidence="3" id="KW-1185">Reference proteome</keyword>
<evidence type="ECO:0000313" key="3">
    <source>
        <dbReference type="Proteomes" id="UP001153076"/>
    </source>
</evidence>
<sequence>MALHSDYEHVRPSLLHRETFPKLEVQKLGLASSKILKNPQLDMIGQQAVLASSSNSVHSKKACNYYKRLGHLISECQKLQKKQKEQSKQFKPFSCSSAAVTDSGPTSISLNDLQAILNQITSHSINSSLVATSGMNFSWLFDSGCCNHMTSNAGSMVNKIHSTSTPGISTADNTEMNISHTEEVLSSNLSLPNALLVPKLALNLISVGQICQHGLEVLFSNHGCRV</sequence>
<gene>
    <name evidence="2" type="ORF">Cgig2_033884</name>
</gene>
<dbReference type="Proteomes" id="UP001153076">
    <property type="component" value="Unassembled WGS sequence"/>
</dbReference>
<dbReference type="Pfam" id="PF22936">
    <property type="entry name" value="Pol_BBD"/>
    <property type="match status" value="1"/>
</dbReference>
<accession>A0A9Q1JP31</accession>
<protein>
    <recommendedName>
        <fullName evidence="1">Retrovirus-related Pol polyprotein from transposon TNT 1-94-like beta-barrel domain-containing protein</fullName>
    </recommendedName>
</protein>
<dbReference type="AlphaFoldDB" id="A0A9Q1JP31"/>
<reference evidence="2" key="1">
    <citation type="submission" date="2022-04" db="EMBL/GenBank/DDBJ databases">
        <title>Carnegiea gigantea Genome sequencing and assembly v2.</title>
        <authorList>
            <person name="Copetti D."/>
            <person name="Sanderson M.J."/>
            <person name="Burquez A."/>
            <person name="Wojciechowski M.F."/>
        </authorList>
    </citation>
    <scope>NUCLEOTIDE SEQUENCE</scope>
    <source>
        <strain evidence="2">SGP5-SGP5p</strain>
        <tissue evidence="2">Aerial part</tissue>
    </source>
</reference>
<name>A0A9Q1JP31_9CARY</name>
<dbReference type="InterPro" id="IPR054722">
    <property type="entry name" value="PolX-like_BBD"/>
</dbReference>
<feature type="domain" description="Retrovirus-related Pol polyprotein from transposon TNT 1-94-like beta-barrel" evidence="1">
    <location>
        <begin position="139"/>
        <end position="214"/>
    </location>
</feature>
<dbReference type="EMBL" id="JAKOGI010001010">
    <property type="protein sequence ID" value="KAJ8428403.1"/>
    <property type="molecule type" value="Genomic_DNA"/>
</dbReference>
<proteinExistence type="predicted"/>